<dbReference type="Proteomes" id="UP000292781">
    <property type="component" value="Unassembled WGS sequence"/>
</dbReference>
<feature type="domain" description="Conserved hypothetical protein CHP03032" evidence="2">
    <location>
        <begin position="58"/>
        <end position="390"/>
    </location>
</feature>
<dbReference type="OrthoDB" id="238183at2"/>
<accession>A0A4Q9VPH5</accession>
<proteinExistence type="predicted"/>
<name>A0A4Q9VPH5_9HYPH</name>
<comment type="caution">
    <text evidence="3">The sequence shown here is derived from an EMBL/GenBank/DDBJ whole genome shotgun (WGS) entry which is preliminary data.</text>
</comment>
<dbReference type="InterPro" id="IPR017481">
    <property type="entry name" value="CHP03032"/>
</dbReference>
<keyword evidence="4" id="KW-1185">Reference proteome</keyword>
<dbReference type="SUPFAM" id="SSF63825">
    <property type="entry name" value="YWTD domain"/>
    <property type="match status" value="1"/>
</dbReference>
<dbReference type="NCBIfam" id="TIGR03032">
    <property type="entry name" value="TIGR03032 family protein"/>
    <property type="match status" value="1"/>
</dbReference>
<dbReference type="AlphaFoldDB" id="A0A4Q9VPH5"/>
<protein>
    <submittedName>
        <fullName evidence="3">TIGR03032 family protein</fullName>
    </submittedName>
</protein>
<sequence>MTIRSQEVDVGGRGGGAVTGREPTRADSGDRSGLAGSDGRATEAHDGDEVTVLPTPGFGAWLRELGGSLAISTYRSGRIGFMSAGADGRVVTGFRSFGATAAGISVTRDGLWIGTADDLLRLSNIGPVKLAGGPEAPVGGLDQDAVFVPRKTYAVGACNVHDVIAMARFEDFLHEVAFVNTQFSCVAVADSYWGFRPIWKPPFITALSPEDRCHLNGMCAVDGELAYATVCSATDTPAGWRRAEFADGRIYDMRTDDCVVDGLAMPHSPRWYRGKLWLLDSATGAFGWVDFAGRRLVPVATCPGFPRGLQFVGDHAVIGVSRLRSSDRPNRQIRRRAETPVDDPFGLAGHCGLMVVDLTSGAVVHAVTFDGDIPELYDVAFLPRLSTPYAVGFGETVLRRRLVHFDQSLCRYAPPRPMPRQADADSVPLHNRREVP</sequence>
<evidence type="ECO:0000259" key="2">
    <source>
        <dbReference type="Pfam" id="PF16261"/>
    </source>
</evidence>
<evidence type="ECO:0000313" key="3">
    <source>
        <dbReference type="EMBL" id="TBW36812.1"/>
    </source>
</evidence>
<evidence type="ECO:0000313" key="4">
    <source>
        <dbReference type="Proteomes" id="UP000292781"/>
    </source>
</evidence>
<feature type="region of interest" description="Disordered" evidence="1">
    <location>
        <begin position="414"/>
        <end position="436"/>
    </location>
</feature>
<gene>
    <name evidence="3" type="ORF">EYW49_13320</name>
</gene>
<organism evidence="3 4">
    <name type="scientific">Siculibacillus lacustris</name>
    <dbReference type="NCBI Taxonomy" id="1549641"/>
    <lineage>
        <taxon>Bacteria</taxon>
        <taxon>Pseudomonadati</taxon>
        <taxon>Pseudomonadota</taxon>
        <taxon>Alphaproteobacteria</taxon>
        <taxon>Hyphomicrobiales</taxon>
        <taxon>Ancalomicrobiaceae</taxon>
        <taxon>Siculibacillus</taxon>
    </lineage>
</organism>
<dbReference type="RefSeq" id="WP_131310076.1">
    <property type="nucleotide sequence ID" value="NZ_SJFN01000018.1"/>
</dbReference>
<reference evidence="3 4" key="1">
    <citation type="submission" date="2019-02" db="EMBL/GenBank/DDBJ databases">
        <title>Siculibacillus lacustris gen. nov., sp. nov., a new rosette-forming bacterium isolated from a freshwater crater lake (Lake St. Ana, Romania).</title>
        <authorList>
            <person name="Felfoldi T."/>
            <person name="Marton Z."/>
            <person name="Szabo A."/>
            <person name="Mentes A."/>
            <person name="Boka K."/>
            <person name="Marialigeti K."/>
            <person name="Mathe I."/>
            <person name="Koncz M."/>
            <person name="Schumann P."/>
            <person name="Toth E."/>
        </authorList>
    </citation>
    <scope>NUCLEOTIDE SEQUENCE [LARGE SCALE GENOMIC DNA]</scope>
    <source>
        <strain evidence="3 4">SA-279</strain>
    </source>
</reference>
<dbReference type="EMBL" id="SJFN01000018">
    <property type="protein sequence ID" value="TBW36812.1"/>
    <property type="molecule type" value="Genomic_DNA"/>
</dbReference>
<feature type="region of interest" description="Disordered" evidence="1">
    <location>
        <begin position="1"/>
        <end position="47"/>
    </location>
</feature>
<dbReference type="Pfam" id="PF16261">
    <property type="entry name" value="DUF4915"/>
    <property type="match status" value="1"/>
</dbReference>
<evidence type="ECO:0000256" key="1">
    <source>
        <dbReference type="SAM" id="MobiDB-lite"/>
    </source>
</evidence>